<dbReference type="InterPro" id="IPR036291">
    <property type="entry name" value="NAD(P)-bd_dom_sf"/>
</dbReference>
<evidence type="ECO:0000259" key="3">
    <source>
        <dbReference type="SMART" id="SM00829"/>
    </source>
</evidence>
<gene>
    <name evidence="4" type="ORF">DDE84_01385</name>
</gene>
<sequence length="328" mass="34617">MTQAMRVERFGEPSAGVHTHSQTVRPTHGRALVRITHASVGSTDIAAIRGDYLLQPFPGFTPGYDFVGVIESLGSSQHSNLQVGQRVAGVLPRMGTHATHIAVAPSLVVPVPDELDSAVAAATPLDAVTARFAISALGFEGGSLLIQGAGGAVGSWAVQFATALGYCVFGTASQRTRGLAERLGATVFDYHDPDWMDRLVAATHGGVTGAIDHTGSRSLRHAVAPHGRIVRIAFDDTSRYQRLSTATGFLTAGLRRCSRPSERVCSVPLIVMARRAAYRSALASIFKGLAIGSLAAPRAVEYPFDDYADALEHASHVDPGTKTILVMP</sequence>
<dbReference type="SMART" id="SM00829">
    <property type="entry name" value="PKS_ER"/>
    <property type="match status" value="1"/>
</dbReference>
<feature type="domain" description="Enoyl reductase (ER)" evidence="3">
    <location>
        <begin position="11"/>
        <end position="325"/>
    </location>
</feature>
<dbReference type="SUPFAM" id="SSF51735">
    <property type="entry name" value="NAD(P)-binding Rossmann-fold domains"/>
    <property type="match status" value="1"/>
</dbReference>
<feature type="region of interest" description="Disordered" evidence="2">
    <location>
        <begin position="1"/>
        <end position="27"/>
    </location>
</feature>
<protein>
    <recommendedName>
        <fullName evidence="3">Enoyl reductase (ER) domain-containing protein</fullName>
    </recommendedName>
</protein>
<proteinExistence type="predicted"/>
<feature type="compositionally biased region" description="Basic and acidic residues" evidence="2">
    <location>
        <begin position="1"/>
        <end position="11"/>
    </location>
</feature>
<dbReference type="InterPro" id="IPR013154">
    <property type="entry name" value="ADH-like_N"/>
</dbReference>
<reference evidence="4 5" key="1">
    <citation type="submission" date="2018-04" db="EMBL/GenBank/DDBJ databases">
        <authorList>
            <person name="Eckel V.P."/>
            <person name="Vogel R.F."/>
        </authorList>
    </citation>
    <scope>NUCLEOTIDE SEQUENCE [LARGE SCALE GENOMIC DNA]</scope>
    <source>
        <strain evidence="5">TMW 2.1764</strain>
    </source>
</reference>
<dbReference type="Pfam" id="PF08240">
    <property type="entry name" value="ADH_N"/>
    <property type="match status" value="1"/>
</dbReference>
<dbReference type="InterPro" id="IPR013149">
    <property type="entry name" value="ADH-like_C"/>
</dbReference>
<dbReference type="OrthoDB" id="2665481at2"/>
<dbReference type="Gene3D" id="3.90.180.10">
    <property type="entry name" value="Medium-chain alcohol dehydrogenases, catalytic domain"/>
    <property type="match status" value="1"/>
</dbReference>
<dbReference type="PANTHER" id="PTHR44154:SF1">
    <property type="entry name" value="QUINONE OXIDOREDUCTASE"/>
    <property type="match status" value="1"/>
</dbReference>
<evidence type="ECO:0000313" key="5">
    <source>
        <dbReference type="Proteomes" id="UP000325415"/>
    </source>
</evidence>
<dbReference type="Pfam" id="PF00107">
    <property type="entry name" value="ADH_zinc_N"/>
    <property type="match status" value="1"/>
</dbReference>
<keyword evidence="1" id="KW-0521">NADP</keyword>
<dbReference type="InterPro" id="IPR011032">
    <property type="entry name" value="GroES-like_sf"/>
</dbReference>
<dbReference type="AlphaFoldDB" id="A0A5N6SAH4"/>
<comment type="caution">
    <text evidence="4">The sequence shown here is derived from an EMBL/GenBank/DDBJ whole genome shotgun (WGS) entry which is preliminary data.</text>
</comment>
<keyword evidence="5" id="KW-1185">Reference proteome</keyword>
<dbReference type="EMBL" id="QDAG01000001">
    <property type="protein sequence ID" value="KAE8130257.1"/>
    <property type="molecule type" value="Genomic_DNA"/>
</dbReference>
<evidence type="ECO:0000313" key="4">
    <source>
        <dbReference type="EMBL" id="KAE8130257.1"/>
    </source>
</evidence>
<dbReference type="InterPro" id="IPR020843">
    <property type="entry name" value="ER"/>
</dbReference>
<dbReference type="InterPro" id="IPR051603">
    <property type="entry name" value="Zinc-ADH_QOR/CCCR"/>
</dbReference>
<name>A0A5N6SAH4_9BIFI</name>
<dbReference type="Gene3D" id="3.40.50.720">
    <property type="entry name" value="NAD(P)-binding Rossmann-like Domain"/>
    <property type="match status" value="1"/>
</dbReference>
<organism evidence="4 5">
    <name type="scientific">Bifidobacterium tibiigranuli</name>
    <dbReference type="NCBI Taxonomy" id="2172043"/>
    <lineage>
        <taxon>Bacteria</taxon>
        <taxon>Bacillati</taxon>
        <taxon>Actinomycetota</taxon>
        <taxon>Actinomycetes</taxon>
        <taxon>Bifidobacteriales</taxon>
        <taxon>Bifidobacteriaceae</taxon>
        <taxon>Bifidobacterium</taxon>
    </lineage>
</organism>
<evidence type="ECO:0000256" key="1">
    <source>
        <dbReference type="ARBA" id="ARBA00022857"/>
    </source>
</evidence>
<dbReference type="PANTHER" id="PTHR44154">
    <property type="entry name" value="QUINONE OXIDOREDUCTASE"/>
    <property type="match status" value="1"/>
</dbReference>
<dbReference type="SUPFAM" id="SSF50129">
    <property type="entry name" value="GroES-like"/>
    <property type="match status" value="1"/>
</dbReference>
<dbReference type="Proteomes" id="UP000325415">
    <property type="component" value="Unassembled WGS sequence"/>
</dbReference>
<accession>A0A5N6SAH4</accession>
<dbReference type="GO" id="GO:0016491">
    <property type="term" value="F:oxidoreductase activity"/>
    <property type="evidence" value="ECO:0007669"/>
    <property type="project" value="InterPro"/>
</dbReference>
<evidence type="ECO:0000256" key="2">
    <source>
        <dbReference type="SAM" id="MobiDB-lite"/>
    </source>
</evidence>